<evidence type="ECO:0000313" key="3">
    <source>
        <dbReference type="Proteomes" id="UP000005233"/>
    </source>
</evidence>
<gene>
    <name evidence="2" type="ordered locus">Mtc_1936</name>
</gene>
<evidence type="ECO:0000313" key="2">
    <source>
        <dbReference type="EMBL" id="AFD00676.1"/>
    </source>
</evidence>
<dbReference type="eggNOG" id="arCOG09476">
    <property type="taxonomic scope" value="Archaea"/>
</dbReference>
<name>H8I4T1_METCZ</name>
<feature type="region of interest" description="Disordered" evidence="1">
    <location>
        <begin position="71"/>
        <end position="94"/>
    </location>
</feature>
<dbReference type="EMBL" id="CP003243">
    <property type="protein sequence ID" value="AFD00676.1"/>
    <property type="molecule type" value="Genomic_DNA"/>
</dbReference>
<evidence type="ECO:0000256" key="1">
    <source>
        <dbReference type="SAM" id="MobiDB-lite"/>
    </source>
</evidence>
<proteinExistence type="predicted"/>
<organism evidence="2 3">
    <name type="scientific">Methanocella conradii (strain DSM 24694 / JCM 17849 / CGMCC 1.5162 / HZ254)</name>
    <dbReference type="NCBI Taxonomy" id="1041930"/>
    <lineage>
        <taxon>Archaea</taxon>
        <taxon>Methanobacteriati</taxon>
        <taxon>Methanobacteriota</taxon>
        <taxon>Stenosarchaea group</taxon>
        <taxon>Methanomicrobia</taxon>
        <taxon>Methanocellales</taxon>
        <taxon>Methanocellaceae</taxon>
        <taxon>Methanocella</taxon>
    </lineage>
</organism>
<dbReference type="AlphaFoldDB" id="H8I4T1"/>
<dbReference type="Proteomes" id="UP000005233">
    <property type="component" value="Chromosome"/>
</dbReference>
<dbReference type="STRING" id="1041930.Mtc_1936"/>
<accession>H8I4T1</accession>
<dbReference type="KEGG" id="mez:Mtc_1936"/>
<dbReference type="HOGENOM" id="CLU_1168570_0_0_2"/>
<protein>
    <submittedName>
        <fullName evidence="2">Uncharacterized protein</fullName>
    </submittedName>
</protein>
<sequence>MWALYQSSYNESNDIDEQLDRIIAESERISSDLDDMHKIKPSESNLPVLSPVVAVEGTTRDLMRNNMLGDKIMNNSPQPPITKENAPITPPTLETKVPQDVTKEDVMKDLMRNNMLGDKIMNNSPQPPITKEINPLQDYDPFAEETNIIPDDPFAEETTEIPEPIRMDNDDLLTSLENEAAKVEADDMGLDIMRDMKDRKVTCEELESDLREVIMIFKKTRTASRKKKNKTEKRDVY</sequence>
<keyword evidence="3" id="KW-1185">Reference proteome</keyword>
<reference evidence="2 3" key="1">
    <citation type="journal article" date="2012" name="J. Bacteriol.">
        <title>Complete genome sequence of a thermophilic methanogen, Methanocella conradii HZ254, isolated from Chinese rice field soil.</title>
        <authorList>
            <person name="Lu Z."/>
            <person name="Lu Y."/>
        </authorList>
    </citation>
    <scope>NUCLEOTIDE SEQUENCE [LARGE SCALE GENOMIC DNA]</scope>
    <source>
        <strain evidence="3">DSM 24694 / JCM 17849 / CGMCC 1.5162 / HZ254</strain>
    </source>
</reference>